<dbReference type="AlphaFoldDB" id="A0A0F8YFS3"/>
<organism evidence="1">
    <name type="scientific">marine sediment metagenome</name>
    <dbReference type="NCBI Taxonomy" id="412755"/>
    <lineage>
        <taxon>unclassified sequences</taxon>
        <taxon>metagenomes</taxon>
        <taxon>ecological metagenomes</taxon>
    </lineage>
</organism>
<proteinExistence type="predicted"/>
<sequence length="136" mass="14597">AKLEVELAEERIIEEIAAKEEREDRLKTIQVAAADVAKAQRNETKLKRTAANDVIRLQRSRAEQEIALQSQVNKNVISMLTSVVKFSADAANQVNTILSGAQRKALTGLGAGTANGANGGAVTRSDVLDILDRVMG</sequence>
<accession>A0A0F8YFS3</accession>
<name>A0A0F8YFS3_9ZZZZ</name>
<feature type="non-terminal residue" evidence="1">
    <location>
        <position position="1"/>
    </location>
</feature>
<evidence type="ECO:0000313" key="1">
    <source>
        <dbReference type="EMBL" id="KKK80262.1"/>
    </source>
</evidence>
<dbReference type="EMBL" id="LAZR01053661">
    <property type="protein sequence ID" value="KKK80262.1"/>
    <property type="molecule type" value="Genomic_DNA"/>
</dbReference>
<gene>
    <name evidence="1" type="ORF">LCGC14_2825270</name>
</gene>
<protein>
    <submittedName>
        <fullName evidence="1">Uncharacterized protein</fullName>
    </submittedName>
</protein>
<comment type="caution">
    <text evidence="1">The sequence shown here is derived from an EMBL/GenBank/DDBJ whole genome shotgun (WGS) entry which is preliminary data.</text>
</comment>
<reference evidence="1" key="1">
    <citation type="journal article" date="2015" name="Nature">
        <title>Complex archaea that bridge the gap between prokaryotes and eukaryotes.</title>
        <authorList>
            <person name="Spang A."/>
            <person name="Saw J.H."/>
            <person name="Jorgensen S.L."/>
            <person name="Zaremba-Niedzwiedzka K."/>
            <person name="Martijn J."/>
            <person name="Lind A.E."/>
            <person name="van Eijk R."/>
            <person name="Schleper C."/>
            <person name="Guy L."/>
            <person name="Ettema T.J."/>
        </authorList>
    </citation>
    <scope>NUCLEOTIDE SEQUENCE</scope>
</reference>